<evidence type="ECO:0000256" key="3">
    <source>
        <dbReference type="ARBA" id="ARBA00022741"/>
    </source>
</evidence>
<dbReference type="KEGG" id="hez:U064_1035"/>
<comment type="subcellular location">
    <subcellularLocation>
        <location evidence="6">Cytoplasm</location>
    </subcellularLocation>
</comment>
<dbReference type="PANTHER" id="PTHR43033">
    <property type="entry name" value="TRNA(ILE)-LYSIDINE SYNTHASE-RELATED"/>
    <property type="match status" value="1"/>
</dbReference>
<keyword evidence="2 6" id="KW-0819">tRNA processing</keyword>
<name>V5NMW3_HELPX</name>
<dbReference type="AlphaFoldDB" id="V5NMW3"/>
<dbReference type="PATRIC" id="fig|1407463.3.peg.1078"/>
<proteinExistence type="inferred from homology"/>
<dbReference type="InterPro" id="IPR012094">
    <property type="entry name" value="tRNA_Ile_lys_synt"/>
</dbReference>
<keyword evidence="1 6" id="KW-0436">Ligase</keyword>
<evidence type="ECO:0000256" key="2">
    <source>
        <dbReference type="ARBA" id="ARBA00022694"/>
    </source>
</evidence>
<dbReference type="Pfam" id="PF01171">
    <property type="entry name" value="ATP_bind_3"/>
    <property type="match status" value="1"/>
</dbReference>
<comment type="domain">
    <text evidence="6">The N-terminal region contains the highly conserved SGGXDS motif, predicted to be a P-loop motif involved in ATP binding.</text>
</comment>
<evidence type="ECO:0000256" key="5">
    <source>
        <dbReference type="ARBA" id="ARBA00048539"/>
    </source>
</evidence>
<dbReference type="InterPro" id="IPR012795">
    <property type="entry name" value="tRNA_Ile_lys_synt_N"/>
</dbReference>
<accession>V5NMW3</accession>
<dbReference type="GO" id="GO:0005737">
    <property type="term" value="C:cytoplasm"/>
    <property type="evidence" value="ECO:0007669"/>
    <property type="project" value="UniProtKB-SubCell"/>
</dbReference>
<comment type="similarity">
    <text evidence="6">Belongs to the tRNA(Ile)-lysidine synthase family.</text>
</comment>
<dbReference type="GO" id="GO:0032267">
    <property type="term" value="F:tRNA(Ile)-lysidine synthase activity"/>
    <property type="evidence" value="ECO:0007669"/>
    <property type="project" value="UniProtKB-EC"/>
</dbReference>
<keyword evidence="3 6" id="KW-0547">Nucleotide-binding</keyword>
<evidence type="ECO:0000256" key="6">
    <source>
        <dbReference type="HAMAP-Rule" id="MF_01161"/>
    </source>
</evidence>
<dbReference type="SUPFAM" id="SSF52402">
    <property type="entry name" value="Adenine nucleotide alpha hydrolases-like"/>
    <property type="match status" value="1"/>
</dbReference>
<evidence type="ECO:0000256" key="4">
    <source>
        <dbReference type="ARBA" id="ARBA00022840"/>
    </source>
</evidence>
<dbReference type="HAMAP" id="MF_01161">
    <property type="entry name" value="tRNA_Ile_lys_synt"/>
    <property type="match status" value="1"/>
</dbReference>
<evidence type="ECO:0000259" key="7">
    <source>
        <dbReference type="Pfam" id="PF01171"/>
    </source>
</evidence>
<feature type="binding site" evidence="6">
    <location>
        <begin position="36"/>
        <end position="41"/>
    </location>
    <ligand>
        <name>ATP</name>
        <dbReference type="ChEBI" id="CHEBI:30616"/>
    </ligand>
</feature>
<protein>
    <recommendedName>
        <fullName evidence="6">tRNA(Ile)-lysidine synthase</fullName>
        <ecNumber evidence="6">6.3.4.19</ecNumber>
    </recommendedName>
    <alternativeName>
        <fullName evidence="6">tRNA(Ile)-2-lysyl-cytidine synthase</fullName>
    </alternativeName>
    <alternativeName>
        <fullName evidence="6">tRNA(Ile)-lysidine synthetase</fullName>
    </alternativeName>
</protein>
<dbReference type="InterPro" id="IPR011063">
    <property type="entry name" value="TilS/TtcA_N"/>
</dbReference>
<comment type="function">
    <text evidence="6">Ligates lysine onto the cytidine present at position 34 of the AUA codon-specific tRNA(Ile) that contains the anticodon CAU, in an ATP-dependent manner. Cytidine is converted to lysidine, thus changing the amino acid specificity of the tRNA from methionine to isoleucine.</text>
</comment>
<keyword evidence="4 6" id="KW-0067">ATP-binding</keyword>
<organism evidence="8 9">
    <name type="scientific">Helicobacter pylori BM012S</name>
    <dbReference type="NCBI Taxonomy" id="1407463"/>
    <lineage>
        <taxon>Bacteria</taxon>
        <taxon>Pseudomonadati</taxon>
        <taxon>Campylobacterota</taxon>
        <taxon>Epsilonproteobacteria</taxon>
        <taxon>Campylobacterales</taxon>
        <taxon>Helicobacteraceae</taxon>
        <taxon>Helicobacter</taxon>
    </lineage>
</organism>
<comment type="catalytic activity">
    <reaction evidence="5 6">
        <text>cytidine(34) in tRNA(Ile2) + L-lysine + ATP = lysidine(34) in tRNA(Ile2) + AMP + diphosphate + H(+)</text>
        <dbReference type="Rhea" id="RHEA:43744"/>
        <dbReference type="Rhea" id="RHEA-COMP:10625"/>
        <dbReference type="Rhea" id="RHEA-COMP:10670"/>
        <dbReference type="ChEBI" id="CHEBI:15378"/>
        <dbReference type="ChEBI" id="CHEBI:30616"/>
        <dbReference type="ChEBI" id="CHEBI:32551"/>
        <dbReference type="ChEBI" id="CHEBI:33019"/>
        <dbReference type="ChEBI" id="CHEBI:82748"/>
        <dbReference type="ChEBI" id="CHEBI:83665"/>
        <dbReference type="ChEBI" id="CHEBI:456215"/>
        <dbReference type="EC" id="6.3.4.19"/>
    </reaction>
</comment>
<dbReference type="Proteomes" id="UP000018543">
    <property type="component" value="Chromosome"/>
</dbReference>
<evidence type="ECO:0000256" key="1">
    <source>
        <dbReference type="ARBA" id="ARBA00022598"/>
    </source>
</evidence>
<dbReference type="PANTHER" id="PTHR43033:SF1">
    <property type="entry name" value="TRNA(ILE)-LYSIDINE SYNTHASE-RELATED"/>
    <property type="match status" value="1"/>
</dbReference>
<reference evidence="8 9" key="1">
    <citation type="journal article" date="2013" name="PLoS ONE">
        <title>Helicobacter pylori genomic microevolution during naturally occurring transmission between adults.</title>
        <authorList>
            <person name="Linz B."/>
            <person name="Windsor H.M."/>
            <person name="Gajewski J.P."/>
            <person name="Hake C.M."/>
            <person name="Drautz D.I."/>
            <person name="Schuster S.C."/>
            <person name="Marshall B.J."/>
        </authorList>
    </citation>
    <scope>NUCLEOTIDE SEQUENCE [LARGE SCALE GENOMIC DNA]</scope>
    <source>
        <strain evidence="8 9">BM012S</strain>
    </source>
</reference>
<gene>
    <name evidence="6" type="primary">tilS</name>
    <name evidence="8" type="ORF">U064_1035</name>
</gene>
<keyword evidence="6" id="KW-0963">Cytoplasm</keyword>
<dbReference type="NCBIfam" id="TIGR02432">
    <property type="entry name" value="lysidine_TilS_N"/>
    <property type="match status" value="1"/>
</dbReference>
<dbReference type="InterPro" id="IPR014729">
    <property type="entry name" value="Rossmann-like_a/b/a_fold"/>
</dbReference>
<dbReference type="GO" id="GO:0005524">
    <property type="term" value="F:ATP binding"/>
    <property type="evidence" value="ECO:0007669"/>
    <property type="project" value="UniProtKB-UniRule"/>
</dbReference>
<dbReference type="EMBL" id="CP006889">
    <property type="protein sequence ID" value="AHA89950.1"/>
    <property type="molecule type" value="Genomic_DNA"/>
</dbReference>
<dbReference type="CDD" id="cd01992">
    <property type="entry name" value="TilS_N"/>
    <property type="match status" value="1"/>
</dbReference>
<dbReference type="Gene3D" id="3.40.50.620">
    <property type="entry name" value="HUPs"/>
    <property type="match status" value="1"/>
</dbReference>
<evidence type="ECO:0000313" key="8">
    <source>
        <dbReference type="EMBL" id="AHA89950.1"/>
    </source>
</evidence>
<dbReference type="EC" id="6.3.4.19" evidence="6"/>
<dbReference type="GO" id="GO:0006400">
    <property type="term" value="P:tRNA modification"/>
    <property type="evidence" value="ECO:0007669"/>
    <property type="project" value="UniProtKB-UniRule"/>
</dbReference>
<dbReference type="HOGENOM" id="CLU_053500_0_0_7"/>
<feature type="domain" description="tRNA(Ile)-lysidine/2-thiocytidine synthase N-terminal" evidence="7">
    <location>
        <begin position="31"/>
        <end position="202"/>
    </location>
</feature>
<evidence type="ECO:0000313" key="9">
    <source>
        <dbReference type="Proteomes" id="UP000018543"/>
    </source>
</evidence>
<sequence length="351" mass="41798">MHERKRSIKPSADRVMRDFKTYLEPLREGKNLLGFSGGLDSICLFHLLVGENIAFDIALVDYNTQKQRLEIIQHAQTLAKTHHKKCYIHYAPKIARNFEMQAREIRYDFFETLIKEHSYKHLILAHHLNDRLEWFLMQLSKGAGLNTLLSFQAYEKRGFYAIVRPLLYTPKDTLKTLTKDQKFFEDDSNSSLKFKRNFFRKNYANSLMQHYSKGIIQSFKFLDKEKERLYPLMSVSQMHGITFFKHSQNALFMVDKILKQKGYVLSFSQKEEIKRHFFSLEIAQKFIIEKNKEHVFIALKPQKTLSMPKDFKDRARRLDIPKRLRPVLYAEFLKQPTHDFLTRFKQSLTNL</sequence>